<dbReference type="AlphaFoldDB" id="U2QXV2"/>
<sequence length="48" mass="5557">MNHARNPRSAVARHTFRAYPQPEQLVQLDMLQHPQHLVLLKSANTKRG</sequence>
<reference evidence="1" key="1">
    <citation type="submission" date="2013-08" db="EMBL/GenBank/DDBJ databases">
        <authorList>
            <person name="Durkin A.S."/>
            <person name="Haft D.R."/>
            <person name="McCorrison J."/>
            <person name="Torralba M."/>
            <person name="Gillis M."/>
            <person name="Haft D.H."/>
            <person name="Methe B."/>
            <person name="Sutton G."/>
            <person name="Nelson K.E."/>
        </authorList>
    </citation>
    <scope>NUCLEOTIDE SEQUENCE [LARGE SCALE GENOMIC DNA]</scope>
    <source>
        <strain evidence="1">F0233</strain>
    </source>
</reference>
<dbReference type="Proteomes" id="UP000017052">
    <property type="component" value="Unassembled WGS sequence"/>
</dbReference>
<dbReference type="EMBL" id="ACVN02000054">
    <property type="protein sequence ID" value="ERK61376.1"/>
    <property type="molecule type" value="Genomic_DNA"/>
</dbReference>
<comment type="caution">
    <text evidence="1">The sequence shown here is derived from an EMBL/GenBank/DDBJ whole genome shotgun (WGS) entry which is preliminary data.</text>
</comment>
<accession>U2QXV2</accession>
<organism evidence="1 2">
    <name type="scientific">Propionibacterium acidifaciens F0233</name>
    <dbReference type="NCBI Taxonomy" id="553198"/>
    <lineage>
        <taxon>Bacteria</taxon>
        <taxon>Bacillati</taxon>
        <taxon>Actinomycetota</taxon>
        <taxon>Actinomycetes</taxon>
        <taxon>Propionibacteriales</taxon>
        <taxon>Propionibacteriaceae</taxon>
        <taxon>Propionibacterium</taxon>
    </lineage>
</organism>
<gene>
    <name evidence="1" type="ORF">HMPREF0682_2316</name>
</gene>
<evidence type="ECO:0000313" key="1">
    <source>
        <dbReference type="EMBL" id="ERK61376.1"/>
    </source>
</evidence>
<evidence type="ECO:0000313" key="2">
    <source>
        <dbReference type="Proteomes" id="UP000017052"/>
    </source>
</evidence>
<proteinExistence type="predicted"/>
<name>U2QXV2_9ACTN</name>
<keyword evidence="2" id="KW-1185">Reference proteome</keyword>
<protein>
    <submittedName>
        <fullName evidence="1">Uncharacterized protein</fullName>
    </submittedName>
</protein>